<evidence type="ECO:0000313" key="16">
    <source>
        <dbReference type="Proteomes" id="UP000694569"/>
    </source>
</evidence>
<evidence type="ECO:0000259" key="14">
    <source>
        <dbReference type="PROSITE" id="PS50259"/>
    </source>
</evidence>
<dbReference type="InterPro" id="IPR000337">
    <property type="entry name" value="GPCR_3"/>
</dbReference>
<proteinExistence type="inferred from homology"/>
<dbReference type="InterPro" id="IPR000068">
    <property type="entry name" value="GPCR_3_Ca_sens_rcpt-rel"/>
</dbReference>
<dbReference type="PRINTS" id="PR00248">
    <property type="entry name" value="GPCRMGR"/>
</dbReference>
<feature type="region of interest" description="Disordered" evidence="12">
    <location>
        <begin position="1"/>
        <end position="35"/>
    </location>
</feature>
<keyword evidence="16" id="KW-1185">Reference proteome</keyword>
<evidence type="ECO:0000256" key="10">
    <source>
        <dbReference type="ARBA" id="ARBA00023180"/>
    </source>
</evidence>
<evidence type="ECO:0000256" key="12">
    <source>
        <dbReference type="SAM" id="MobiDB-lite"/>
    </source>
</evidence>
<evidence type="ECO:0000256" key="4">
    <source>
        <dbReference type="ARBA" id="ARBA00022692"/>
    </source>
</evidence>
<dbReference type="Pfam" id="PF07562">
    <property type="entry name" value="NCD3G"/>
    <property type="match status" value="1"/>
</dbReference>
<keyword evidence="6 13" id="KW-1133">Transmembrane helix</keyword>
<dbReference type="OrthoDB" id="5984008at2759"/>
<evidence type="ECO:0000256" key="1">
    <source>
        <dbReference type="ARBA" id="ARBA00004651"/>
    </source>
</evidence>
<dbReference type="PANTHER" id="PTHR24061">
    <property type="entry name" value="CALCIUM-SENSING RECEPTOR-RELATED"/>
    <property type="match status" value="1"/>
</dbReference>
<feature type="compositionally biased region" description="Polar residues" evidence="12">
    <location>
        <begin position="23"/>
        <end position="32"/>
    </location>
</feature>
<keyword evidence="3" id="KW-1003">Cell membrane</keyword>
<dbReference type="Gene3D" id="3.40.50.2300">
    <property type="match status" value="2"/>
</dbReference>
<feature type="transmembrane region" description="Helical" evidence="13">
    <location>
        <begin position="847"/>
        <end position="871"/>
    </location>
</feature>
<comment type="subcellular location">
    <subcellularLocation>
        <location evidence="1">Cell membrane</location>
        <topology evidence="1">Multi-pass membrane protein</topology>
    </subcellularLocation>
</comment>
<dbReference type="Pfam" id="PF01094">
    <property type="entry name" value="ANF_receptor"/>
    <property type="match status" value="1"/>
</dbReference>
<accession>A0A8C5MSF7</accession>
<evidence type="ECO:0000256" key="6">
    <source>
        <dbReference type="ARBA" id="ARBA00022989"/>
    </source>
</evidence>
<evidence type="ECO:0000313" key="15">
    <source>
        <dbReference type="Ensembl" id="ENSLLEP00000016443.1"/>
    </source>
</evidence>
<dbReference type="InterPro" id="IPR038550">
    <property type="entry name" value="GPCR_3_9-Cys_sf"/>
</dbReference>
<dbReference type="InterPro" id="IPR011500">
    <property type="entry name" value="GPCR_3_9-Cys_dom"/>
</dbReference>
<feature type="transmembrane region" description="Helical" evidence="13">
    <location>
        <begin position="692"/>
        <end position="718"/>
    </location>
</feature>
<dbReference type="PANTHER" id="PTHR24061:SF0">
    <property type="entry name" value="C-FAMILY ODORANT RECEPTOR OLFCT1"/>
    <property type="match status" value="1"/>
</dbReference>
<dbReference type="Gene3D" id="2.10.50.30">
    <property type="entry name" value="GPCR, family 3, nine cysteines domain"/>
    <property type="match status" value="1"/>
</dbReference>
<sequence>MSCSPAQLGRKSRNTLPSVGAFQPSSPVQSEIVQRRDDEAKQNYRFYYNRRHSEYLLPELYLGQSVRVKMYDKRRWKTPAIVVGHVAEPRSYVVCTEGGTVSFQLFQAVRFAVDEINKNAEILPNITLGFRAYDSCALLQYDLEGALQILTGLDRHIPNYRCSSGVPLSSIIGSTFSTHSIILAYISHHSSSPILSDHIQFPSFLRTIPSNIYQSKGLADLVVHFRWTWVGLVASDNDYGQVGIQIIQQEIVKAGACVAFSENILTSYPDRNAPHIVKVIKTSTAKVIVLYGTSVDLIPIVKEMVKQNLTGKVLVANAGWAAAVILSLDMFSAVLTGTIGLAIQSETIPGLKQYLNTINPSMSVGRAWTKIFWELAFNCRFISDKNATGSLGTNVKECTGSENLESLQNDYNDVSSLRQTYTVYTAVLVVANALKEMNNCKKGEGPFSERLCADIKDFQSWQVSFTFFKNRSHIRILGFKLNSGKEVYFDKNGDPPAVYDIVNRQLSPTGDMRFVKVGSYNIAAPPGNIFTINTSSILWNSGKPKVPISVCSQSCPPGFWKAARRGEPACCYDCVPCPQGEISNQTDSFTCIKCPWDMWPNPEKSSCLPKPIEYLSYEEPLGTTLTCTSTLSSLVPVIILKLFVQFKATPIVKANNYSLSCLLLLSLSFCFLCSLMFIGFPKHGICLLRQVAFGMVFSLCVSCILAKTIMVVLAFMATKPDSNLKKWTRPWVSYMIISICLLLQFILCVTWLSLEPPFLEQNIETQPRLIILQCNEGSPTAFWCMLGYLGLLATISFVVAFLARRLPDSFNEAKYITFSMLAFLSVWVSYIPASLSSQGKYTVAMEVFAILASSWAIVFCMFAPKCFIILFRPSMNSREYVMKKGQNMK</sequence>
<reference evidence="15" key="1">
    <citation type="submission" date="2025-08" db="UniProtKB">
        <authorList>
            <consortium name="Ensembl"/>
        </authorList>
    </citation>
    <scope>IDENTIFICATION</scope>
</reference>
<dbReference type="FunFam" id="2.10.50.30:FF:000002">
    <property type="entry name" value="Vomeronasal 2 receptor, h1"/>
    <property type="match status" value="1"/>
</dbReference>
<dbReference type="GO" id="GO:0004930">
    <property type="term" value="F:G protein-coupled receptor activity"/>
    <property type="evidence" value="ECO:0007669"/>
    <property type="project" value="UniProtKB-KW"/>
</dbReference>
<dbReference type="PRINTS" id="PR00592">
    <property type="entry name" value="CASENSINGR"/>
</dbReference>
<feature type="domain" description="G-protein coupled receptors family 3 profile" evidence="14">
    <location>
        <begin position="621"/>
        <end position="885"/>
    </location>
</feature>
<comment type="similarity">
    <text evidence="2">Belongs to the G-protein coupled receptor 3 family.</text>
</comment>
<keyword evidence="7" id="KW-0297">G-protein coupled receptor</keyword>
<dbReference type="PROSITE" id="PS50259">
    <property type="entry name" value="G_PROTEIN_RECEP_F3_4"/>
    <property type="match status" value="1"/>
</dbReference>
<evidence type="ECO:0000256" key="3">
    <source>
        <dbReference type="ARBA" id="ARBA00022475"/>
    </source>
</evidence>
<keyword evidence="5" id="KW-0732">Signal</keyword>
<dbReference type="Proteomes" id="UP000694569">
    <property type="component" value="Unplaced"/>
</dbReference>
<dbReference type="InterPro" id="IPR017979">
    <property type="entry name" value="GPCR_3_CS"/>
</dbReference>
<name>A0A8C5MSF7_9ANUR</name>
<reference evidence="15" key="2">
    <citation type="submission" date="2025-09" db="UniProtKB">
        <authorList>
            <consortium name="Ensembl"/>
        </authorList>
    </citation>
    <scope>IDENTIFICATION</scope>
</reference>
<dbReference type="GO" id="GO:0005886">
    <property type="term" value="C:plasma membrane"/>
    <property type="evidence" value="ECO:0007669"/>
    <property type="project" value="UniProtKB-SubCell"/>
</dbReference>
<dbReference type="AlphaFoldDB" id="A0A8C5MSF7"/>
<evidence type="ECO:0000256" key="11">
    <source>
        <dbReference type="ARBA" id="ARBA00023224"/>
    </source>
</evidence>
<dbReference type="Pfam" id="PF00003">
    <property type="entry name" value="7tm_3"/>
    <property type="match status" value="1"/>
</dbReference>
<dbReference type="InterPro" id="IPR001828">
    <property type="entry name" value="ANF_lig-bd_rcpt"/>
</dbReference>
<dbReference type="SUPFAM" id="SSF53822">
    <property type="entry name" value="Periplasmic binding protein-like I"/>
    <property type="match status" value="1"/>
</dbReference>
<evidence type="ECO:0000256" key="8">
    <source>
        <dbReference type="ARBA" id="ARBA00023136"/>
    </source>
</evidence>
<keyword evidence="11" id="KW-0807">Transducer</keyword>
<protein>
    <recommendedName>
        <fullName evidence="14">G-protein coupled receptors family 3 profile domain-containing protein</fullName>
    </recommendedName>
</protein>
<evidence type="ECO:0000256" key="2">
    <source>
        <dbReference type="ARBA" id="ARBA00007242"/>
    </source>
</evidence>
<organism evidence="15 16">
    <name type="scientific">Leptobrachium leishanense</name>
    <name type="common">Leishan spiny toad</name>
    <dbReference type="NCBI Taxonomy" id="445787"/>
    <lineage>
        <taxon>Eukaryota</taxon>
        <taxon>Metazoa</taxon>
        <taxon>Chordata</taxon>
        <taxon>Craniata</taxon>
        <taxon>Vertebrata</taxon>
        <taxon>Euteleostomi</taxon>
        <taxon>Amphibia</taxon>
        <taxon>Batrachia</taxon>
        <taxon>Anura</taxon>
        <taxon>Pelobatoidea</taxon>
        <taxon>Megophryidae</taxon>
        <taxon>Leptobrachium</taxon>
    </lineage>
</organism>
<feature type="transmembrane region" description="Helical" evidence="13">
    <location>
        <begin position="656"/>
        <end position="680"/>
    </location>
</feature>
<feature type="transmembrane region" description="Helical" evidence="13">
    <location>
        <begin position="780"/>
        <end position="803"/>
    </location>
</feature>
<feature type="transmembrane region" description="Helical" evidence="13">
    <location>
        <begin position="815"/>
        <end position="835"/>
    </location>
</feature>
<keyword evidence="8 13" id="KW-0472">Membrane</keyword>
<feature type="transmembrane region" description="Helical" evidence="13">
    <location>
        <begin position="621"/>
        <end position="644"/>
    </location>
</feature>
<evidence type="ECO:0000256" key="13">
    <source>
        <dbReference type="SAM" id="Phobius"/>
    </source>
</evidence>
<dbReference type="GeneTree" id="ENSGT00950000182788"/>
<keyword evidence="4 13" id="KW-0812">Transmembrane</keyword>
<evidence type="ECO:0000256" key="7">
    <source>
        <dbReference type="ARBA" id="ARBA00023040"/>
    </source>
</evidence>
<evidence type="ECO:0000256" key="9">
    <source>
        <dbReference type="ARBA" id="ARBA00023170"/>
    </source>
</evidence>
<dbReference type="FunFam" id="3.40.50.2300:FF:000016">
    <property type="entry name" value="Taste 1 receptor member 2"/>
    <property type="match status" value="1"/>
</dbReference>
<dbReference type="PROSITE" id="PS00981">
    <property type="entry name" value="G_PROTEIN_RECEP_F3_3"/>
    <property type="match status" value="1"/>
</dbReference>
<evidence type="ECO:0000256" key="5">
    <source>
        <dbReference type="ARBA" id="ARBA00022729"/>
    </source>
</evidence>
<keyword evidence="10" id="KW-0325">Glycoprotein</keyword>
<dbReference type="InterPro" id="IPR017978">
    <property type="entry name" value="GPCR_3_C"/>
</dbReference>
<dbReference type="Ensembl" id="ENSLLET00000017069.1">
    <property type="protein sequence ID" value="ENSLLEP00000016443.1"/>
    <property type="gene ID" value="ENSLLEG00000010467.1"/>
</dbReference>
<keyword evidence="9" id="KW-0675">Receptor</keyword>
<dbReference type="InterPro" id="IPR028082">
    <property type="entry name" value="Peripla_BP_I"/>
</dbReference>
<feature type="transmembrane region" description="Helical" evidence="13">
    <location>
        <begin position="730"/>
        <end position="752"/>
    </location>
</feature>